<dbReference type="Pfam" id="PF20244">
    <property type="entry name" value="DUF6599"/>
    <property type="match status" value="1"/>
</dbReference>
<gene>
    <name evidence="3" type="ORF">HNQ77_004374</name>
</gene>
<keyword evidence="1" id="KW-1133">Transmembrane helix</keyword>
<dbReference type="OrthoDB" id="109092at2"/>
<keyword evidence="4" id="KW-1185">Reference proteome</keyword>
<keyword evidence="1" id="KW-0472">Membrane</keyword>
<protein>
    <recommendedName>
        <fullName evidence="5">DUF2167 domain-containing protein</fullName>
    </recommendedName>
</protein>
<feature type="signal peptide" evidence="2">
    <location>
        <begin position="1"/>
        <end position="22"/>
    </location>
</feature>
<name>A0A841JYH4_9BACT</name>
<evidence type="ECO:0000256" key="1">
    <source>
        <dbReference type="SAM" id="Phobius"/>
    </source>
</evidence>
<feature type="transmembrane region" description="Helical" evidence="1">
    <location>
        <begin position="321"/>
        <end position="344"/>
    </location>
</feature>
<accession>A0A841JYH4</accession>
<evidence type="ECO:0000256" key="2">
    <source>
        <dbReference type="SAM" id="SignalP"/>
    </source>
</evidence>
<evidence type="ECO:0000313" key="4">
    <source>
        <dbReference type="Proteomes" id="UP000538666"/>
    </source>
</evidence>
<keyword evidence="2" id="KW-0732">Signal</keyword>
<reference evidence="3 4" key="1">
    <citation type="submission" date="2020-08" db="EMBL/GenBank/DDBJ databases">
        <title>Genomic Encyclopedia of Type Strains, Phase IV (KMG-IV): sequencing the most valuable type-strain genomes for metagenomic binning, comparative biology and taxonomic classification.</title>
        <authorList>
            <person name="Goeker M."/>
        </authorList>
    </citation>
    <scope>NUCLEOTIDE SEQUENCE [LARGE SCALE GENOMIC DNA]</scope>
    <source>
        <strain evidence="3 4">DSM 103733</strain>
    </source>
</reference>
<keyword evidence="1" id="KW-0812">Transmembrane</keyword>
<dbReference type="AlphaFoldDB" id="A0A841JYH4"/>
<proteinExistence type="predicted"/>
<dbReference type="InterPro" id="IPR046534">
    <property type="entry name" value="DUF6599"/>
</dbReference>
<sequence>MVSFARSAAVLCLGLFVAAPFARPQSPAATFAPLLPPAFSGWTAAASPQTGSDPAAADAANASVLKEYGLKDFATAEYGHGSTKLKIKAMHFADATGAYGAFTFYRKAEMHPDDVGKGGAVDSHEAIFWTGTTLIDATGDHIGAEERAALQSLAFTLPQNAGPEGVPPSLPQYLPQELLDKATVHYAIGPDAYAKAGGVLPAEVIDFSRDAEAVTARYQTRDGNGILTVLEYPTPQIAGDRLKAIDVILKGTLPPSLQGGNAAALGVKRSGTLVVITSGGFSAAESEELRNAVKSQATLTWNHPEGYGNPVGREVKKTARLLLGITYLTGILGGGALLLGLFLGGGRALIRVLRGKPPSTMNDDDFISLKLR</sequence>
<dbReference type="Proteomes" id="UP000538666">
    <property type="component" value="Unassembled WGS sequence"/>
</dbReference>
<evidence type="ECO:0008006" key="5">
    <source>
        <dbReference type="Google" id="ProtNLM"/>
    </source>
</evidence>
<comment type="caution">
    <text evidence="3">The sequence shown here is derived from an EMBL/GenBank/DDBJ whole genome shotgun (WGS) entry which is preliminary data.</text>
</comment>
<evidence type="ECO:0000313" key="3">
    <source>
        <dbReference type="EMBL" id="MBB6146402.1"/>
    </source>
</evidence>
<organism evidence="3 4">
    <name type="scientific">Silvibacterium bohemicum</name>
    <dbReference type="NCBI Taxonomy" id="1577686"/>
    <lineage>
        <taxon>Bacteria</taxon>
        <taxon>Pseudomonadati</taxon>
        <taxon>Acidobacteriota</taxon>
        <taxon>Terriglobia</taxon>
        <taxon>Terriglobales</taxon>
        <taxon>Acidobacteriaceae</taxon>
        <taxon>Silvibacterium</taxon>
    </lineage>
</organism>
<feature type="chain" id="PRO_5032941750" description="DUF2167 domain-containing protein" evidence="2">
    <location>
        <begin position="23"/>
        <end position="372"/>
    </location>
</feature>
<dbReference type="EMBL" id="JACHEK010000009">
    <property type="protein sequence ID" value="MBB6146402.1"/>
    <property type="molecule type" value="Genomic_DNA"/>
</dbReference>